<dbReference type="Gene3D" id="3.20.20.70">
    <property type="entry name" value="Aldolase class I"/>
    <property type="match status" value="1"/>
</dbReference>
<feature type="compositionally biased region" description="Low complexity" evidence="9">
    <location>
        <begin position="375"/>
        <end position="386"/>
    </location>
</feature>
<evidence type="ECO:0000256" key="6">
    <source>
        <dbReference type="ARBA" id="ARBA00023002"/>
    </source>
</evidence>
<name>A0A081CEI5_PSEA2</name>
<reference evidence="11" key="1">
    <citation type="submission" date="2014-07" db="EMBL/GenBank/DDBJ databases">
        <title>Draft genome sequence of the yeast Pseudozyma antarctica JCM 10317 known as a producer of lipase B which used in a wide range of industrial applications.</title>
        <authorList>
            <person name="Morita T."/>
            <person name="Saika A."/>
            <person name="Koike H."/>
        </authorList>
    </citation>
    <scope>NUCLEOTIDE SEQUENCE</scope>
    <source>
        <strain evidence="11">JCM 10317</strain>
    </source>
</reference>
<evidence type="ECO:0000313" key="11">
    <source>
        <dbReference type="EMBL" id="GAK65081.1"/>
    </source>
</evidence>
<keyword evidence="2" id="KW-0285">Flavoprotein</keyword>
<evidence type="ECO:0000259" key="10">
    <source>
        <dbReference type="Pfam" id="PF01207"/>
    </source>
</evidence>
<dbReference type="InterPro" id="IPR035587">
    <property type="entry name" value="DUS-like_FMN-bd"/>
</dbReference>
<dbReference type="SUPFAM" id="SSF51395">
    <property type="entry name" value="FMN-linked oxidoreductases"/>
    <property type="match status" value="1"/>
</dbReference>
<evidence type="ECO:0000256" key="4">
    <source>
        <dbReference type="ARBA" id="ARBA00022664"/>
    </source>
</evidence>
<gene>
    <name evidence="11" type="ORF">PAN0_007d3298</name>
</gene>
<evidence type="ECO:0000256" key="5">
    <source>
        <dbReference type="ARBA" id="ARBA00022694"/>
    </source>
</evidence>
<keyword evidence="4" id="KW-0507">mRNA processing</keyword>
<feature type="domain" description="DUS-like FMN-binding" evidence="10">
    <location>
        <begin position="576"/>
        <end position="654"/>
    </location>
</feature>
<dbReference type="GO" id="GO:0006397">
    <property type="term" value="P:mRNA processing"/>
    <property type="evidence" value="ECO:0007669"/>
    <property type="project" value="UniProtKB-KW"/>
</dbReference>
<dbReference type="Pfam" id="PF01207">
    <property type="entry name" value="Dus"/>
    <property type="match status" value="3"/>
</dbReference>
<evidence type="ECO:0000256" key="3">
    <source>
        <dbReference type="ARBA" id="ARBA00022643"/>
    </source>
</evidence>
<dbReference type="GO" id="GO:0050660">
    <property type="term" value="F:flavin adenine dinucleotide binding"/>
    <property type="evidence" value="ECO:0007669"/>
    <property type="project" value="InterPro"/>
</dbReference>
<keyword evidence="3" id="KW-0288">FMN</keyword>
<evidence type="ECO:0000256" key="7">
    <source>
        <dbReference type="ARBA" id="ARBA00048342"/>
    </source>
</evidence>
<dbReference type="GO" id="GO:0017150">
    <property type="term" value="F:tRNA dihydrouridine synthase activity"/>
    <property type="evidence" value="ECO:0007669"/>
    <property type="project" value="InterPro"/>
</dbReference>
<dbReference type="PANTHER" id="PTHR11082">
    <property type="entry name" value="TRNA-DIHYDROURIDINE SYNTHASE"/>
    <property type="match status" value="1"/>
</dbReference>
<dbReference type="InterPro" id="IPR018517">
    <property type="entry name" value="tRNA_hU_synthase_CS"/>
</dbReference>
<comment type="cofactor">
    <cofactor evidence="1">
        <name>FMN</name>
        <dbReference type="ChEBI" id="CHEBI:58210"/>
    </cofactor>
</comment>
<accession>A0A081CEI5</accession>
<comment type="catalytic activity">
    <reaction evidence="7">
        <text>a 5,6-dihydrouridine in mRNA + NAD(+) = a uridine in mRNA + NADH + H(+)</text>
        <dbReference type="Rhea" id="RHEA:69851"/>
        <dbReference type="Rhea" id="RHEA-COMP:14658"/>
        <dbReference type="Rhea" id="RHEA-COMP:17789"/>
        <dbReference type="ChEBI" id="CHEBI:15378"/>
        <dbReference type="ChEBI" id="CHEBI:57540"/>
        <dbReference type="ChEBI" id="CHEBI:57945"/>
        <dbReference type="ChEBI" id="CHEBI:65315"/>
        <dbReference type="ChEBI" id="CHEBI:74443"/>
    </reaction>
    <physiologicalReaction direction="right-to-left" evidence="7">
        <dbReference type="Rhea" id="RHEA:69853"/>
    </physiologicalReaction>
</comment>
<keyword evidence="12" id="KW-1185">Reference proteome</keyword>
<organism evidence="11">
    <name type="scientific">Pseudozyma antarctica</name>
    <name type="common">Yeast</name>
    <name type="synonym">Candida antarctica</name>
    <dbReference type="NCBI Taxonomy" id="84753"/>
    <lineage>
        <taxon>Eukaryota</taxon>
        <taxon>Fungi</taxon>
        <taxon>Dikarya</taxon>
        <taxon>Basidiomycota</taxon>
        <taxon>Ustilaginomycotina</taxon>
        <taxon>Ustilaginomycetes</taxon>
        <taxon>Ustilaginales</taxon>
        <taxon>Ustilaginaceae</taxon>
        <taxon>Moesziomyces</taxon>
    </lineage>
</organism>
<keyword evidence="5" id="KW-0819">tRNA processing</keyword>
<dbReference type="InterPro" id="IPR013785">
    <property type="entry name" value="Aldolase_TIM"/>
</dbReference>
<sequence>MSHLEERGHAPNDLCMLESSAIACIAHDHKEGYIDDLEMRRNDDRLGSRPHRSSFRLLRHVAERTPKTGIMRLSIVRLPAGFRAELEFDRYCSSNDSRLSLGRPQLRNNTVAAVDLLVGTHAPSNARRASEPSNERWLAVRERRLVSCASNALTASLGTALRYRHGRRCSEAKRGCKSRIELSVNPSLSAPRIKSGNASIVGRKRRDALARSAKLGASALGGGRLQIFCTPPLLLIRYEASALHNWQPIKGTAAGVNKAPTANTSMPGINGSIHTAVSDEDYPSYDAEALQLPPHLLLDAFHGLNVCAPMVRYSKLAFRALVSRYETHITTTPMILAREFSRTEAARNSEFSTNEYERGTFSLLPGIAEGSESAQRRLAAASAKASDTTPDAQDETSGEAEREQAARRARQGKQSMRVRGALVAQFASSEPGAFADASELIGRFVDGVDLNCGCPQPWAYEEELGSYLLRQPETVRDMVRAVKARMGEDFCVSVKIRVDPDLSLTDALVRNALHAGASVLQIHGRTRWQSSAGHPVDLDAIKFAVESANACGFRTARGSRGGAAAQFADGGSGGLVPCVANGDVWTLDDAIKYRSHTGCRGAMSARGLLANPALFSGYDQTPDEAVELFHSLATSWGLHTALIHRHLAYMLEASFQSRAEAVYFNSLSGAAALTDYLADQGFLSTRSTHADPLAARFGFALASTPLEAARVGPQRMWPLADVLAGTGLSR</sequence>
<evidence type="ECO:0000313" key="12">
    <source>
        <dbReference type="Proteomes" id="UP000053758"/>
    </source>
</evidence>
<feature type="domain" description="DUS-like FMN-binding" evidence="10">
    <location>
        <begin position="307"/>
        <end position="357"/>
    </location>
</feature>
<proteinExistence type="predicted"/>
<dbReference type="EMBL" id="DF830074">
    <property type="protein sequence ID" value="GAK65081.1"/>
    <property type="molecule type" value="Genomic_DNA"/>
</dbReference>
<evidence type="ECO:0000256" key="1">
    <source>
        <dbReference type="ARBA" id="ARBA00001917"/>
    </source>
</evidence>
<evidence type="ECO:0000256" key="2">
    <source>
        <dbReference type="ARBA" id="ARBA00022630"/>
    </source>
</evidence>
<dbReference type="GeneID" id="26304160"/>
<dbReference type="Proteomes" id="UP000053758">
    <property type="component" value="Unassembled WGS sequence"/>
</dbReference>
<protein>
    <submittedName>
        <fullName evidence="11">FMN-linked oxidoreductase</fullName>
    </submittedName>
</protein>
<dbReference type="CDD" id="cd02801">
    <property type="entry name" value="DUS_like_FMN"/>
    <property type="match status" value="1"/>
</dbReference>
<feature type="region of interest" description="Disordered" evidence="9">
    <location>
        <begin position="375"/>
        <end position="413"/>
    </location>
</feature>
<dbReference type="RefSeq" id="XP_014656868.1">
    <property type="nucleotide sequence ID" value="XM_014801382.1"/>
</dbReference>
<dbReference type="AlphaFoldDB" id="A0A081CEI5"/>
<feature type="domain" description="DUS-like FMN-binding" evidence="10">
    <location>
        <begin position="420"/>
        <end position="542"/>
    </location>
</feature>
<evidence type="ECO:0000256" key="9">
    <source>
        <dbReference type="SAM" id="MobiDB-lite"/>
    </source>
</evidence>
<dbReference type="PROSITE" id="PS01136">
    <property type="entry name" value="UPF0034"/>
    <property type="match status" value="1"/>
</dbReference>
<dbReference type="HOGENOM" id="CLU_385481_0_0_1"/>
<dbReference type="PANTHER" id="PTHR11082:SF31">
    <property type="entry name" value="TRNA-DIHYDROURIDINE(20A_20B) SYNTHASE [NAD(P)+]-LIKE"/>
    <property type="match status" value="1"/>
</dbReference>
<comment type="catalytic activity">
    <reaction evidence="8">
        <text>a 5,6-dihydrouridine in mRNA + NADP(+) = a uridine in mRNA + NADPH + H(+)</text>
        <dbReference type="Rhea" id="RHEA:69855"/>
        <dbReference type="Rhea" id="RHEA-COMP:14658"/>
        <dbReference type="Rhea" id="RHEA-COMP:17789"/>
        <dbReference type="ChEBI" id="CHEBI:15378"/>
        <dbReference type="ChEBI" id="CHEBI:57783"/>
        <dbReference type="ChEBI" id="CHEBI:58349"/>
        <dbReference type="ChEBI" id="CHEBI:65315"/>
        <dbReference type="ChEBI" id="CHEBI:74443"/>
    </reaction>
    <physiologicalReaction direction="right-to-left" evidence="8">
        <dbReference type="Rhea" id="RHEA:69857"/>
    </physiologicalReaction>
</comment>
<keyword evidence="6" id="KW-0560">Oxidoreductase</keyword>
<evidence type="ECO:0000256" key="8">
    <source>
        <dbReference type="ARBA" id="ARBA00049447"/>
    </source>
</evidence>